<reference evidence="4" key="3">
    <citation type="submission" date="2008-04" db="EMBL/GenBank/DDBJ databases">
        <title>Complete sequence of chromosome of Exiguobacterium sibiricum 255-15.</title>
        <authorList>
            <consortium name="US DOE Joint Genome Institute"/>
            <person name="Copeland A."/>
            <person name="Lucas S."/>
            <person name="Lapidus A."/>
            <person name="Glavina del Rio T."/>
            <person name="Dalin E."/>
            <person name="Tice H."/>
            <person name="Bruce D."/>
            <person name="Goodwin L."/>
            <person name="Pitluck S."/>
            <person name="Kiss H."/>
            <person name="Chertkov O."/>
            <person name="Monk C."/>
            <person name="Brettin T."/>
            <person name="Detter J.C."/>
            <person name="Han C."/>
            <person name="Kuske C.R."/>
            <person name="Schmutz J."/>
            <person name="Larimer F."/>
            <person name="Land M."/>
            <person name="Hauser L."/>
            <person name="Kyrpides N."/>
            <person name="Mikhailova N."/>
            <person name="Vishnivetskaya T."/>
            <person name="Rodrigues D.F."/>
            <person name="Gilichinsky D."/>
            <person name="Tiedje J."/>
            <person name="Richardson P."/>
        </authorList>
    </citation>
    <scope>NUCLEOTIDE SEQUENCE [LARGE SCALE GENOMIC DNA]</scope>
    <source>
        <strain evidence="4">DSM 17290 / CIP 109462 / JCM 13490 / 255-15</strain>
    </source>
</reference>
<evidence type="ECO:0000259" key="2">
    <source>
        <dbReference type="Pfam" id="PF13115"/>
    </source>
</evidence>
<accession>B1YKE0</accession>
<dbReference type="HOGENOM" id="CLU_1097307_0_0_9"/>
<dbReference type="EMBL" id="CP001022">
    <property type="protein sequence ID" value="ACB61693.1"/>
    <property type="molecule type" value="Genomic_DNA"/>
</dbReference>
<evidence type="ECO:0000313" key="4">
    <source>
        <dbReference type="Proteomes" id="UP000001681"/>
    </source>
</evidence>
<gene>
    <name evidence="3" type="ordered locus">Exig_2241</name>
</gene>
<keyword evidence="4" id="KW-1185">Reference proteome</keyword>
<proteinExistence type="predicted"/>
<reference evidence="3 4" key="1">
    <citation type="journal article" date="2006" name="Extremophiles">
        <title>Characterization of Exiguobacterium isolates from the Siberian permafrost. Description of Exiguobacterium sibiricum sp. nov.</title>
        <authorList>
            <person name="Rodrigues D.F."/>
            <person name="Goris J."/>
            <person name="Vishnivetskaya T."/>
            <person name="Gilichinsky D."/>
            <person name="Thomashow M.F."/>
            <person name="Tiedje J.M."/>
        </authorList>
    </citation>
    <scope>NUCLEOTIDE SEQUENCE [LARGE SCALE GENOMIC DNA]</scope>
    <source>
        <strain evidence="4">DSM 17290 / CIP 109462 / JCM 13490 / 255-15</strain>
    </source>
</reference>
<sequence length="253" mass="28241">MLKKKTIGFMGMFFATGLLLAGCANDKQSMDHDTMQGSGKKPVDVTVDVPAKTMENQKVVFQATALENKKAVNLENVAFEVWKADEKEAVHQKFKAALKKTGTYQAEAKLAEGEYEGLYHINDKNGLHHMDKISFVVMDHSHEDTKKDTTEQAHEHATVEGLSVHYMGAKTMKAGSKLPVSFHVFLNGKPLQADVQIEVIEPGVEKHTYLLLTKKSDQYVGEVSLTHPGKTIIRLHVENDQLHHHQDQTISVK</sequence>
<dbReference type="Pfam" id="PF13115">
    <property type="entry name" value="YtkA"/>
    <property type="match status" value="1"/>
</dbReference>
<evidence type="ECO:0000313" key="3">
    <source>
        <dbReference type="EMBL" id="ACB61693.1"/>
    </source>
</evidence>
<feature type="domain" description="YtkA-like" evidence="2">
    <location>
        <begin position="41"/>
        <end position="116"/>
    </location>
</feature>
<feature type="chain" id="PRO_5038747251" description="YtkA-like domain-containing protein" evidence="1">
    <location>
        <begin position="22"/>
        <end position="253"/>
    </location>
</feature>
<name>B1YKE0_EXIS2</name>
<dbReference type="InterPro" id="IPR032693">
    <property type="entry name" value="YtkA-like_dom"/>
</dbReference>
<dbReference type="STRING" id="262543.Exig_2241"/>
<evidence type="ECO:0000256" key="1">
    <source>
        <dbReference type="SAM" id="SignalP"/>
    </source>
</evidence>
<keyword evidence="1" id="KW-0732">Signal</keyword>
<reference evidence="3 4" key="2">
    <citation type="journal article" date="2008" name="BMC Genomics">
        <title>Architecture of thermal adaptation in an Exiguobacterium sibiricum strain isolated from 3 million year old permafrost: a genome and transcriptome approach.</title>
        <authorList>
            <person name="Rodrigues D.F."/>
            <person name="Ivanova N."/>
            <person name="He Z."/>
            <person name="Huebner M."/>
            <person name="Zhou J."/>
            <person name="Tiedje J.M."/>
        </authorList>
    </citation>
    <scope>NUCLEOTIDE SEQUENCE [LARGE SCALE GENOMIC DNA]</scope>
    <source>
        <strain evidence="4">DSM 17290 / CIP 109462 / JCM 13490 / 255-15</strain>
    </source>
</reference>
<dbReference type="PROSITE" id="PS51257">
    <property type="entry name" value="PROKAR_LIPOPROTEIN"/>
    <property type="match status" value="1"/>
</dbReference>
<feature type="signal peptide" evidence="1">
    <location>
        <begin position="1"/>
        <end position="21"/>
    </location>
</feature>
<dbReference type="KEGG" id="esi:Exig_2241"/>
<protein>
    <recommendedName>
        <fullName evidence="2">YtkA-like domain-containing protein</fullName>
    </recommendedName>
</protein>
<dbReference type="Proteomes" id="UP000001681">
    <property type="component" value="Chromosome"/>
</dbReference>
<organism evidence="3 4">
    <name type="scientific">Exiguobacterium sibiricum (strain DSM 17290 / CCUG 55495 / CIP 109462 / JCM 13490 / 255-15)</name>
    <dbReference type="NCBI Taxonomy" id="262543"/>
    <lineage>
        <taxon>Bacteria</taxon>
        <taxon>Bacillati</taxon>
        <taxon>Bacillota</taxon>
        <taxon>Bacilli</taxon>
        <taxon>Bacillales</taxon>
        <taxon>Bacillales Family XII. Incertae Sedis</taxon>
        <taxon>Exiguobacterium</taxon>
    </lineage>
</organism>
<dbReference type="AlphaFoldDB" id="B1YKE0"/>